<dbReference type="InterPro" id="IPR018848">
    <property type="entry name" value="WIYLD_domain"/>
</dbReference>
<accession>A0AAD3Y106</accession>
<dbReference type="AlphaFoldDB" id="A0AAD3Y106"/>
<organism evidence="2 3">
    <name type="scientific">Nepenthes gracilis</name>
    <name type="common">Slender pitcher plant</name>
    <dbReference type="NCBI Taxonomy" id="150966"/>
    <lineage>
        <taxon>Eukaryota</taxon>
        <taxon>Viridiplantae</taxon>
        <taxon>Streptophyta</taxon>
        <taxon>Embryophyta</taxon>
        <taxon>Tracheophyta</taxon>
        <taxon>Spermatophyta</taxon>
        <taxon>Magnoliopsida</taxon>
        <taxon>eudicotyledons</taxon>
        <taxon>Gunneridae</taxon>
        <taxon>Pentapetalae</taxon>
        <taxon>Caryophyllales</taxon>
        <taxon>Nepenthaceae</taxon>
        <taxon>Nepenthes</taxon>
    </lineage>
</organism>
<dbReference type="Pfam" id="PF10440">
    <property type="entry name" value="WIYLD"/>
    <property type="match status" value="1"/>
</dbReference>
<keyword evidence="3" id="KW-1185">Reference proteome</keyword>
<evidence type="ECO:0000313" key="3">
    <source>
        <dbReference type="Proteomes" id="UP001279734"/>
    </source>
</evidence>
<name>A0AAD3Y106_NEPGR</name>
<gene>
    <name evidence="2" type="ORF">Nepgr_024959</name>
</gene>
<evidence type="ECO:0000313" key="2">
    <source>
        <dbReference type="EMBL" id="GMH23116.1"/>
    </source>
</evidence>
<dbReference type="PANTHER" id="PTHR34271">
    <property type="entry name" value="NUCLEOLAR HISTONE METHYLTRANSFERASE-RELATED PROTEIN"/>
    <property type="match status" value="1"/>
</dbReference>
<proteinExistence type="predicted"/>
<dbReference type="EMBL" id="BSYO01000025">
    <property type="protein sequence ID" value="GMH23116.1"/>
    <property type="molecule type" value="Genomic_DNA"/>
</dbReference>
<protein>
    <recommendedName>
        <fullName evidence="1">WIYLD domain-containing protein</fullName>
    </recommendedName>
</protein>
<dbReference type="InterPro" id="IPR043017">
    <property type="entry name" value="WIYLD_dom_sf"/>
</dbReference>
<dbReference type="Proteomes" id="UP001279734">
    <property type="component" value="Unassembled WGS sequence"/>
</dbReference>
<reference evidence="2" key="1">
    <citation type="submission" date="2023-05" db="EMBL/GenBank/DDBJ databases">
        <title>Nepenthes gracilis genome sequencing.</title>
        <authorList>
            <person name="Fukushima K."/>
        </authorList>
    </citation>
    <scope>NUCLEOTIDE SEQUENCE</scope>
    <source>
        <strain evidence="2">SING2019-196</strain>
    </source>
</reference>
<evidence type="ECO:0000259" key="1">
    <source>
        <dbReference type="Pfam" id="PF10440"/>
    </source>
</evidence>
<dbReference type="PANTHER" id="PTHR34271:SF1">
    <property type="entry name" value="NUCLEOLAR HISTONE METHYLTRANSFERASE-RELATED PROTEIN"/>
    <property type="match status" value="1"/>
</dbReference>
<comment type="caution">
    <text evidence="2">The sequence shown here is derived from an EMBL/GenBank/DDBJ whole genome shotgun (WGS) entry which is preliminary data.</text>
</comment>
<dbReference type="Gene3D" id="1.10.8.850">
    <property type="entry name" value="Histone-lysine N methyltransferase , C-terminal domain-like"/>
    <property type="match status" value="1"/>
</dbReference>
<sequence>MAPKRTRKKRTTTRKAVGLHRLHAAIDHFTPMGFSPVVIHKKVKELLKVYGGDEAWSFIEDGSYNILLEMLLEEQEKNECGCIKPLLKNDCSQGRMTVEEGVSEQAGPSSVDQVFSNQDAEFANLGAVPLLPPPPEEHHRQDHGCSAQRRRRCLGWMSSDGGDDAFVLLTPYPVSGCRADNRKGKHKRRWDLRPDDL</sequence>
<feature type="domain" description="WIYLD" evidence="1">
    <location>
        <begin position="17"/>
        <end position="77"/>
    </location>
</feature>